<dbReference type="OrthoDB" id="1939135at2759"/>
<feature type="domain" description="Integrase catalytic" evidence="1">
    <location>
        <begin position="7"/>
        <end position="116"/>
    </location>
</feature>
<proteinExistence type="predicted"/>
<dbReference type="InterPro" id="IPR001584">
    <property type="entry name" value="Integrase_cat-core"/>
</dbReference>
<dbReference type="InterPro" id="IPR036397">
    <property type="entry name" value="RNaseH_sf"/>
</dbReference>
<evidence type="ECO:0000313" key="3">
    <source>
        <dbReference type="RefSeq" id="XP_027186844.1"/>
    </source>
</evidence>
<dbReference type="InterPro" id="IPR012337">
    <property type="entry name" value="RNaseH-like_sf"/>
</dbReference>
<evidence type="ECO:0000313" key="2">
    <source>
        <dbReference type="Proteomes" id="UP000087171"/>
    </source>
</evidence>
<name>A0A3Q7WZ09_CICAR</name>
<dbReference type="InterPro" id="IPR056924">
    <property type="entry name" value="SH3_Tf2-1"/>
</dbReference>
<organism evidence="2 3">
    <name type="scientific">Cicer arietinum</name>
    <name type="common">Chickpea</name>
    <name type="synonym">Garbanzo</name>
    <dbReference type="NCBI Taxonomy" id="3827"/>
    <lineage>
        <taxon>Eukaryota</taxon>
        <taxon>Viridiplantae</taxon>
        <taxon>Streptophyta</taxon>
        <taxon>Embryophyta</taxon>
        <taxon>Tracheophyta</taxon>
        <taxon>Spermatophyta</taxon>
        <taxon>Magnoliopsida</taxon>
        <taxon>eudicotyledons</taxon>
        <taxon>Gunneridae</taxon>
        <taxon>Pentapetalae</taxon>
        <taxon>rosids</taxon>
        <taxon>fabids</taxon>
        <taxon>Fabales</taxon>
        <taxon>Fabaceae</taxon>
        <taxon>Papilionoideae</taxon>
        <taxon>50 kb inversion clade</taxon>
        <taxon>NPAAA clade</taxon>
        <taxon>Hologalegina</taxon>
        <taxon>IRL clade</taxon>
        <taxon>Cicereae</taxon>
        <taxon>Cicer</taxon>
    </lineage>
</organism>
<dbReference type="RefSeq" id="XP_027186844.1">
    <property type="nucleotide sequence ID" value="XM_027331043.1"/>
</dbReference>
<dbReference type="STRING" id="3827.A0A3Q7WZ09"/>
<reference evidence="3" key="1">
    <citation type="submission" date="2025-08" db="UniProtKB">
        <authorList>
            <consortium name="RefSeq"/>
        </authorList>
    </citation>
    <scope>IDENTIFICATION</scope>
    <source>
        <tissue evidence="3">Etiolated seedlings</tissue>
    </source>
</reference>
<dbReference type="PANTHER" id="PTHR46148">
    <property type="entry name" value="CHROMO DOMAIN-CONTAINING PROTEIN"/>
    <property type="match status" value="1"/>
</dbReference>
<dbReference type="PANTHER" id="PTHR46148:SF60">
    <property type="entry name" value="CHROMO DOMAIN-CONTAINING PROTEIN"/>
    <property type="match status" value="1"/>
</dbReference>
<dbReference type="Pfam" id="PF24626">
    <property type="entry name" value="SH3_Tf2-1"/>
    <property type="match status" value="1"/>
</dbReference>
<evidence type="ECO:0000259" key="1">
    <source>
        <dbReference type="PROSITE" id="PS50994"/>
    </source>
</evidence>
<dbReference type="SUPFAM" id="SSF53098">
    <property type="entry name" value="Ribonuclease H-like"/>
    <property type="match status" value="1"/>
</dbReference>
<dbReference type="Proteomes" id="UP000087171">
    <property type="component" value="Unplaced"/>
</dbReference>
<accession>A0A3Q7WZ09</accession>
<dbReference type="KEGG" id="cam:113784783"/>
<dbReference type="GeneID" id="113784783"/>
<dbReference type="Gene3D" id="3.30.420.10">
    <property type="entry name" value="Ribonuclease H-like superfamily/Ribonuclease H"/>
    <property type="match status" value="1"/>
</dbReference>
<dbReference type="PROSITE" id="PS50994">
    <property type="entry name" value="INTEGRASE"/>
    <property type="match status" value="1"/>
</dbReference>
<keyword evidence="2" id="KW-1185">Reference proteome</keyword>
<dbReference type="GO" id="GO:0003676">
    <property type="term" value="F:nucleic acid binding"/>
    <property type="evidence" value="ECO:0007669"/>
    <property type="project" value="InterPro"/>
</dbReference>
<sequence length="244" mass="27752">MGFLQHVEILEWKWEGIAMDFVTGLPQNQKGYHSVWVIIDRLTKSAHILHVKTTYTASQYAKLYLDEIVSLHSVLMSIISNRGAQFIAQLWKSFQTSLGTQSKFSTTFHPQTDGVLGYGKKGKLIPRFIKPFEVLERVGPVAYCLALPPDLSGVHLVFHISMLRKYLHDPSHVLNHEDVQLDESLSYIGYLVARLDRQVRHLRSKDVVSVIVLFGVVHSVKKLRGNPNKSFVQSTHTYVETQGE</sequence>
<dbReference type="GO" id="GO:0015074">
    <property type="term" value="P:DNA integration"/>
    <property type="evidence" value="ECO:0007669"/>
    <property type="project" value="InterPro"/>
</dbReference>
<protein>
    <submittedName>
        <fullName evidence="3">Uncharacterized protein LOC113784783</fullName>
    </submittedName>
</protein>
<dbReference type="AlphaFoldDB" id="A0A3Q7WZ09"/>
<gene>
    <name evidence="3" type="primary">LOC113784783</name>
</gene>